<proteinExistence type="predicted"/>
<organism evidence="1 2">
    <name type="scientific">Trifolium subterraneum</name>
    <name type="common">Subterranean clover</name>
    <dbReference type="NCBI Taxonomy" id="3900"/>
    <lineage>
        <taxon>Eukaryota</taxon>
        <taxon>Viridiplantae</taxon>
        <taxon>Streptophyta</taxon>
        <taxon>Embryophyta</taxon>
        <taxon>Tracheophyta</taxon>
        <taxon>Spermatophyta</taxon>
        <taxon>Magnoliopsida</taxon>
        <taxon>eudicotyledons</taxon>
        <taxon>Gunneridae</taxon>
        <taxon>Pentapetalae</taxon>
        <taxon>rosids</taxon>
        <taxon>fabids</taxon>
        <taxon>Fabales</taxon>
        <taxon>Fabaceae</taxon>
        <taxon>Papilionoideae</taxon>
        <taxon>50 kb inversion clade</taxon>
        <taxon>NPAAA clade</taxon>
        <taxon>Hologalegina</taxon>
        <taxon>IRL clade</taxon>
        <taxon>Trifolieae</taxon>
        <taxon>Trifolium</taxon>
    </lineage>
</organism>
<protein>
    <submittedName>
        <fullName evidence="1">Uncharacterized protein</fullName>
    </submittedName>
</protein>
<evidence type="ECO:0000313" key="1">
    <source>
        <dbReference type="EMBL" id="GAU23105.1"/>
    </source>
</evidence>
<name>A0A2Z6MIU3_TRISU</name>
<dbReference type="AlphaFoldDB" id="A0A2Z6MIU3"/>
<accession>A0A2Z6MIU3</accession>
<evidence type="ECO:0000313" key="2">
    <source>
        <dbReference type="Proteomes" id="UP000242715"/>
    </source>
</evidence>
<dbReference type="EMBL" id="DF973264">
    <property type="protein sequence ID" value="GAU23105.1"/>
    <property type="molecule type" value="Genomic_DNA"/>
</dbReference>
<sequence>MQFQAMYRSSQPPTISIVPETDESIMTMQEKFSEIVRIWIVGGGGGGCGGGVRVSPLNTEADYKMMSVELFAVMVEY</sequence>
<dbReference type="Proteomes" id="UP000242715">
    <property type="component" value="Unassembled WGS sequence"/>
</dbReference>
<keyword evidence="2" id="KW-1185">Reference proteome</keyword>
<reference evidence="2" key="1">
    <citation type="journal article" date="2017" name="Front. Plant Sci.">
        <title>Climate Clever Clovers: New Paradigm to Reduce the Environmental Footprint of Ruminants by Breeding Low Methanogenic Forages Utilizing Haplotype Variation.</title>
        <authorList>
            <person name="Kaur P."/>
            <person name="Appels R."/>
            <person name="Bayer P.E."/>
            <person name="Keeble-Gagnere G."/>
            <person name="Wang J."/>
            <person name="Hirakawa H."/>
            <person name="Shirasawa K."/>
            <person name="Vercoe P."/>
            <person name="Stefanova K."/>
            <person name="Durmic Z."/>
            <person name="Nichols P."/>
            <person name="Revell C."/>
            <person name="Isobe S.N."/>
            <person name="Edwards D."/>
            <person name="Erskine W."/>
        </authorList>
    </citation>
    <scope>NUCLEOTIDE SEQUENCE [LARGE SCALE GENOMIC DNA]</scope>
    <source>
        <strain evidence="2">cv. Daliak</strain>
    </source>
</reference>
<gene>
    <name evidence="1" type="ORF">TSUD_305520</name>
</gene>